<dbReference type="SMART" id="SM00454">
    <property type="entry name" value="SAM"/>
    <property type="match status" value="1"/>
</dbReference>
<dbReference type="InterPro" id="IPR001660">
    <property type="entry name" value="SAM"/>
</dbReference>
<sequence>MAKAKCKQPGALPTNKDIFLSGYVDSFSGGEGNSHDEDDWVIVKKQRVTILIPPPPVPEQLIARGPRKKLTPMKSRKTIENKKVNLSKRCLQQCSAGEQNFFFDIPTEEDVHINERVLILPVDPAEKLRGPAFRTALEGLNRLVVEYPSQPPSLDFAHGQYLPGTCGSSKAIIASGVEQNIKEPTIAQSSHQQGSSLFLKSLGCLNNSLLKSKKLRASNLERKLNNAGGLSRWLVSLGLEQFVQIFRRNNMNKFQLLSLTMSKLKDMGADAVGPRRKLIHAIECHSQPYYFKAF</sequence>
<dbReference type="Pfam" id="PF07647">
    <property type="entry name" value="SAM_2"/>
    <property type="match status" value="1"/>
</dbReference>
<proteinExistence type="predicted"/>
<protein>
    <recommendedName>
        <fullName evidence="2">SAM domain-containing protein</fullName>
    </recommendedName>
</protein>
<dbReference type="PANTHER" id="PTHR10627:SF68">
    <property type="entry name" value="F26K24.15 PROTEIN-RELATED"/>
    <property type="match status" value="1"/>
</dbReference>
<dbReference type="AlphaFoldDB" id="A0AAP0IWC9"/>
<dbReference type="CDD" id="cd09487">
    <property type="entry name" value="SAM_superfamily"/>
    <property type="match status" value="1"/>
</dbReference>
<dbReference type="SUPFAM" id="SSF47769">
    <property type="entry name" value="SAM/Pointed domain"/>
    <property type="match status" value="1"/>
</dbReference>
<evidence type="ECO:0000313" key="3">
    <source>
        <dbReference type="EMBL" id="KAK9122989.1"/>
    </source>
</evidence>
<evidence type="ECO:0000313" key="4">
    <source>
        <dbReference type="Proteomes" id="UP001417504"/>
    </source>
</evidence>
<name>A0AAP0IWC9_9MAGN</name>
<evidence type="ECO:0000256" key="1">
    <source>
        <dbReference type="ARBA" id="ARBA00022737"/>
    </source>
</evidence>
<evidence type="ECO:0000259" key="2">
    <source>
        <dbReference type="PROSITE" id="PS50105"/>
    </source>
</evidence>
<dbReference type="Gene3D" id="1.10.150.50">
    <property type="entry name" value="Transcription Factor, Ets-1"/>
    <property type="match status" value="1"/>
</dbReference>
<dbReference type="EMBL" id="JBBNAE010000005">
    <property type="protein sequence ID" value="KAK9122989.1"/>
    <property type="molecule type" value="Genomic_DNA"/>
</dbReference>
<organism evidence="3 4">
    <name type="scientific">Stephania japonica</name>
    <dbReference type="NCBI Taxonomy" id="461633"/>
    <lineage>
        <taxon>Eukaryota</taxon>
        <taxon>Viridiplantae</taxon>
        <taxon>Streptophyta</taxon>
        <taxon>Embryophyta</taxon>
        <taxon>Tracheophyta</taxon>
        <taxon>Spermatophyta</taxon>
        <taxon>Magnoliopsida</taxon>
        <taxon>Ranunculales</taxon>
        <taxon>Menispermaceae</taxon>
        <taxon>Menispermoideae</taxon>
        <taxon>Cissampelideae</taxon>
        <taxon>Stephania</taxon>
    </lineage>
</organism>
<keyword evidence="4" id="KW-1185">Reference proteome</keyword>
<dbReference type="InterPro" id="IPR013761">
    <property type="entry name" value="SAM/pointed_sf"/>
</dbReference>
<feature type="domain" description="SAM" evidence="2">
    <location>
        <begin position="230"/>
        <end position="283"/>
    </location>
</feature>
<gene>
    <name evidence="3" type="ORF">Sjap_012591</name>
</gene>
<dbReference type="PANTHER" id="PTHR10627">
    <property type="entry name" value="SCP160"/>
    <property type="match status" value="1"/>
</dbReference>
<accession>A0AAP0IWC9</accession>
<reference evidence="3 4" key="1">
    <citation type="submission" date="2024-01" db="EMBL/GenBank/DDBJ databases">
        <title>Genome assemblies of Stephania.</title>
        <authorList>
            <person name="Yang L."/>
        </authorList>
    </citation>
    <scope>NUCLEOTIDE SEQUENCE [LARGE SCALE GENOMIC DNA]</scope>
    <source>
        <strain evidence="3">QJT</strain>
        <tissue evidence="3">Leaf</tissue>
    </source>
</reference>
<dbReference type="PROSITE" id="PS50105">
    <property type="entry name" value="SAM_DOMAIN"/>
    <property type="match status" value="1"/>
</dbReference>
<comment type="caution">
    <text evidence="3">The sequence shown here is derived from an EMBL/GenBank/DDBJ whole genome shotgun (WGS) entry which is preliminary data.</text>
</comment>
<keyword evidence="1" id="KW-0677">Repeat</keyword>
<dbReference type="Proteomes" id="UP001417504">
    <property type="component" value="Unassembled WGS sequence"/>
</dbReference>